<feature type="coiled-coil region" evidence="1">
    <location>
        <begin position="46"/>
        <end position="80"/>
    </location>
</feature>
<evidence type="ECO:0000313" key="3">
    <source>
        <dbReference type="EMBL" id="KAH3816963.1"/>
    </source>
</evidence>
<evidence type="ECO:0000256" key="1">
    <source>
        <dbReference type="SAM" id="Coils"/>
    </source>
</evidence>
<reference evidence="3" key="1">
    <citation type="journal article" date="2019" name="bioRxiv">
        <title>The Genome of the Zebra Mussel, Dreissena polymorpha: A Resource for Invasive Species Research.</title>
        <authorList>
            <person name="McCartney M.A."/>
            <person name="Auch B."/>
            <person name="Kono T."/>
            <person name="Mallez S."/>
            <person name="Zhang Y."/>
            <person name="Obille A."/>
            <person name="Becker A."/>
            <person name="Abrahante J.E."/>
            <person name="Garbe J."/>
            <person name="Badalamenti J.P."/>
            <person name="Herman A."/>
            <person name="Mangelson H."/>
            <person name="Liachko I."/>
            <person name="Sullivan S."/>
            <person name="Sone E.D."/>
            <person name="Koren S."/>
            <person name="Silverstein K.A.T."/>
            <person name="Beckman K.B."/>
            <person name="Gohl D.M."/>
        </authorList>
    </citation>
    <scope>NUCLEOTIDE SEQUENCE</scope>
    <source>
        <strain evidence="3">Duluth1</strain>
        <tissue evidence="3">Whole animal</tissue>
    </source>
</reference>
<feature type="region of interest" description="Disordered" evidence="2">
    <location>
        <begin position="301"/>
        <end position="321"/>
    </location>
</feature>
<proteinExistence type="predicted"/>
<name>A0A9D4JQA4_DREPO</name>
<sequence length="321" mass="38614">MNGGVTEREKRFHRRKMLRKDYELTRGTEKVERIKQRDRDIEMAQLNEFQRQREEVIRARREAKQKKDELKRNKEEHVTRWQQEVHDSRTLEKRGTESELELQRMRETVIDIDYDDDVVLQGACGYDYRMDYSKMNTESGQSLISVGEYGQVDQLRTQLDILSEGSSASIDTVDRELNWLEQKAMKEDFVQFVHSQDRIKRERGKDNTYDHPLIKRDIQDESGYDDIEHLQKQIELMKLKENEISKTIEMKAQLKELKERDRLREEKDRQYTERVRALKQQKRDLEQSLLEKQSVLSSLDGELMEPSYYKHTSNKHRNKTL</sequence>
<feature type="coiled-coil region" evidence="1">
    <location>
        <begin position="237"/>
        <end position="295"/>
    </location>
</feature>
<feature type="compositionally biased region" description="Basic residues" evidence="2">
    <location>
        <begin position="312"/>
        <end position="321"/>
    </location>
</feature>
<dbReference type="EMBL" id="JAIWYP010000005">
    <property type="protein sequence ID" value="KAH3816963.1"/>
    <property type="molecule type" value="Genomic_DNA"/>
</dbReference>
<dbReference type="Proteomes" id="UP000828390">
    <property type="component" value="Unassembled WGS sequence"/>
</dbReference>
<protein>
    <submittedName>
        <fullName evidence="3">Uncharacterized protein</fullName>
    </submittedName>
</protein>
<accession>A0A9D4JQA4</accession>
<organism evidence="3 4">
    <name type="scientific">Dreissena polymorpha</name>
    <name type="common">Zebra mussel</name>
    <name type="synonym">Mytilus polymorpha</name>
    <dbReference type="NCBI Taxonomy" id="45954"/>
    <lineage>
        <taxon>Eukaryota</taxon>
        <taxon>Metazoa</taxon>
        <taxon>Spiralia</taxon>
        <taxon>Lophotrochozoa</taxon>
        <taxon>Mollusca</taxon>
        <taxon>Bivalvia</taxon>
        <taxon>Autobranchia</taxon>
        <taxon>Heteroconchia</taxon>
        <taxon>Euheterodonta</taxon>
        <taxon>Imparidentia</taxon>
        <taxon>Neoheterodontei</taxon>
        <taxon>Myida</taxon>
        <taxon>Dreissenoidea</taxon>
        <taxon>Dreissenidae</taxon>
        <taxon>Dreissena</taxon>
    </lineage>
</organism>
<keyword evidence="1" id="KW-0175">Coiled coil</keyword>
<evidence type="ECO:0000313" key="4">
    <source>
        <dbReference type="Proteomes" id="UP000828390"/>
    </source>
</evidence>
<evidence type="ECO:0000256" key="2">
    <source>
        <dbReference type="SAM" id="MobiDB-lite"/>
    </source>
</evidence>
<reference evidence="3" key="2">
    <citation type="submission" date="2020-11" db="EMBL/GenBank/DDBJ databases">
        <authorList>
            <person name="McCartney M.A."/>
            <person name="Auch B."/>
            <person name="Kono T."/>
            <person name="Mallez S."/>
            <person name="Becker A."/>
            <person name="Gohl D.M."/>
            <person name="Silverstein K.A.T."/>
            <person name="Koren S."/>
            <person name="Bechman K.B."/>
            <person name="Herman A."/>
            <person name="Abrahante J.E."/>
            <person name="Garbe J."/>
        </authorList>
    </citation>
    <scope>NUCLEOTIDE SEQUENCE</scope>
    <source>
        <strain evidence="3">Duluth1</strain>
        <tissue evidence="3">Whole animal</tissue>
    </source>
</reference>
<dbReference type="AlphaFoldDB" id="A0A9D4JQA4"/>
<comment type="caution">
    <text evidence="3">The sequence shown here is derived from an EMBL/GenBank/DDBJ whole genome shotgun (WGS) entry which is preliminary data.</text>
</comment>
<keyword evidence="4" id="KW-1185">Reference proteome</keyword>
<gene>
    <name evidence="3" type="ORF">DPMN_118488</name>
</gene>